<dbReference type="EMBL" id="JBHSWV010000010">
    <property type="protein sequence ID" value="MFC6763681.1"/>
    <property type="molecule type" value="Genomic_DNA"/>
</dbReference>
<dbReference type="Pfam" id="PF24351">
    <property type="entry name" value="DUF7511"/>
    <property type="match status" value="1"/>
</dbReference>
<proteinExistence type="predicted"/>
<organism evidence="2 3">
    <name type="scientific">Natrinema soli</name>
    <dbReference type="NCBI Taxonomy" id="1930624"/>
    <lineage>
        <taxon>Archaea</taxon>
        <taxon>Methanobacteriati</taxon>
        <taxon>Methanobacteriota</taxon>
        <taxon>Stenosarchaea group</taxon>
        <taxon>Halobacteria</taxon>
        <taxon>Halobacteriales</taxon>
        <taxon>Natrialbaceae</taxon>
        <taxon>Natrinema</taxon>
    </lineage>
</organism>
<sequence length="63" mass="6931">MTDADFHTSDTEGPTAELDHVTIENDGAPDECAIFPSEASEEELMTAWISAHDDSFVDLESMR</sequence>
<keyword evidence="3" id="KW-1185">Reference proteome</keyword>
<dbReference type="RefSeq" id="WP_273736793.1">
    <property type="nucleotide sequence ID" value="NZ_JAQIVI010000010.1"/>
</dbReference>
<reference evidence="2 3" key="1">
    <citation type="journal article" date="2019" name="Int. J. Syst. Evol. Microbiol.">
        <title>The Global Catalogue of Microorganisms (GCM) 10K type strain sequencing project: providing services to taxonomists for standard genome sequencing and annotation.</title>
        <authorList>
            <consortium name="The Broad Institute Genomics Platform"/>
            <consortium name="The Broad Institute Genome Sequencing Center for Infectious Disease"/>
            <person name="Wu L."/>
            <person name="Ma J."/>
        </authorList>
    </citation>
    <scope>NUCLEOTIDE SEQUENCE [LARGE SCALE GENOMIC DNA]</scope>
    <source>
        <strain evidence="2 3">LMG 29247</strain>
    </source>
</reference>
<dbReference type="InterPro" id="IPR055933">
    <property type="entry name" value="DUF7511"/>
</dbReference>
<dbReference type="Proteomes" id="UP001596383">
    <property type="component" value="Unassembled WGS sequence"/>
</dbReference>
<protein>
    <recommendedName>
        <fullName evidence="1">DUF7511 domain-containing protein</fullName>
    </recommendedName>
</protein>
<name>A0ABD5SEV4_9EURY</name>
<gene>
    <name evidence="2" type="ORF">ACFQE6_00935</name>
</gene>
<evidence type="ECO:0000313" key="3">
    <source>
        <dbReference type="Proteomes" id="UP001596383"/>
    </source>
</evidence>
<evidence type="ECO:0000259" key="1">
    <source>
        <dbReference type="Pfam" id="PF24351"/>
    </source>
</evidence>
<accession>A0ABD5SEV4</accession>
<evidence type="ECO:0000313" key="2">
    <source>
        <dbReference type="EMBL" id="MFC6763681.1"/>
    </source>
</evidence>
<dbReference type="AlphaFoldDB" id="A0ABD5SEV4"/>
<feature type="domain" description="DUF7511" evidence="1">
    <location>
        <begin position="17"/>
        <end position="63"/>
    </location>
</feature>
<comment type="caution">
    <text evidence="2">The sequence shown here is derived from an EMBL/GenBank/DDBJ whole genome shotgun (WGS) entry which is preliminary data.</text>
</comment>